<keyword evidence="12" id="KW-1185">Reference proteome</keyword>
<evidence type="ECO:0000256" key="7">
    <source>
        <dbReference type="ARBA" id="ARBA00023141"/>
    </source>
</evidence>
<evidence type="ECO:0000256" key="9">
    <source>
        <dbReference type="HAMAP-Rule" id="MF_00134"/>
    </source>
</evidence>
<evidence type="ECO:0000256" key="3">
    <source>
        <dbReference type="ARBA" id="ARBA00008737"/>
    </source>
</evidence>
<evidence type="ECO:0000256" key="6">
    <source>
        <dbReference type="ARBA" id="ARBA00022822"/>
    </source>
</evidence>
<dbReference type="CDD" id="cd00331">
    <property type="entry name" value="IGPS"/>
    <property type="match status" value="1"/>
</dbReference>
<reference evidence="12" key="1">
    <citation type="submission" date="2016-11" db="EMBL/GenBank/DDBJ databases">
        <authorList>
            <person name="Varghese N."/>
            <person name="Submissions S."/>
        </authorList>
    </citation>
    <scope>NUCLEOTIDE SEQUENCE [LARGE SCALE GENOMIC DNA]</scope>
    <source>
        <strain evidence="12">DSM 2635</strain>
    </source>
</reference>
<dbReference type="EMBL" id="FQWX01000012">
    <property type="protein sequence ID" value="SHG95464.1"/>
    <property type="molecule type" value="Genomic_DNA"/>
</dbReference>
<comment type="similarity">
    <text evidence="3 9">Belongs to the TrpC family.</text>
</comment>
<gene>
    <name evidence="9" type="primary">trpC</name>
    <name evidence="11" type="ORF">SAMN04488530_11254</name>
</gene>
<dbReference type="OrthoDB" id="9804217at2"/>
<dbReference type="Pfam" id="PF00218">
    <property type="entry name" value="IGPS"/>
    <property type="match status" value="1"/>
</dbReference>
<dbReference type="AlphaFoldDB" id="A0A1M5P0V4"/>
<evidence type="ECO:0000256" key="4">
    <source>
        <dbReference type="ARBA" id="ARBA00022605"/>
    </source>
</evidence>
<dbReference type="GO" id="GO:0004640">
    <property type="term" value="F:phosphoribosylanthranilate isomerase activity"/>
    <property type="evidence" value="ECO:0007669"/>
    <property type="project" value="TreeGrafter"/>
</dbReference>
<evidence type="ECO:0000313" key="11">
    <source>
        <dbReference type="EMBL" id="SHG95464.1"/>
    </source>
</evidence>
<comment type="catalytic activity">
    <reaction evidence="1 9">
        <text>1-(2-carboxyphenylamino)-1-deoxy-D-ribulose 5-phosphate + H(+) = (1S,2R)-1-C-(indol-3-yl)glycerol 3-phosphate + CO2 + H2O</text>
        <dbReference type="Rhea" id="RHEA:23476"/>
        <dbReference type="ChEBI" id="CHEBI:15377"/>
        <dbReference type="ChEBI" id="CHEBI:15378"/>
        <dbReference type="ChEBI" id="CHEBI:16526"/>
        <dbReference type="ChEBI" id="CHEBI:58613"/>
        <dbReference type="ChEBI" id="CHEBI:58866"/>
        <dbReference type="EC" id="4.1.1.48"/>
    </reaction>
</comment>
<evidence type="ECO:0000256" key="1">
    <source>
        <dbReference type="ARBA" id="ARBA00001633"/>
    </source>
</evidence>
<comment type="pathway">
    <text evidence="2 9">Amino-acid biosynthesis; L-tryptophan biosynthesis; L-tryptophan from chorismate: step 4/5.</text>
</comment>
<dbReference type="InterPro" id="IPR013798">
    <property type="entry name" value="Indole-3-glycerol_P_synth_dom"/>
</dbReference>
<dbReference type="EC" id="4.1.1.48" evidence="9"/>
<keyword evidence="4 9" id="KW-0028">Amino-acid biosynthesis</keyword>
<dbReference type="UniPathway" id="UPA00035">
    <property type="reaction ID" value="UER00043"/>
</dbReference>
<dbReference type="GO" id="GO:0004425">
    <property type="term" value="F:indole-3-glycerol-phosphate synthase activity"/>
    <property type="evidence" value="ECO:0007669"/>
    <property type="project" value="UniProtKB-UniRule"/>
</dbReference>
<evidence type="ECO:0000256" key="8">
    <source>
        <dbReference type="ARBA" id="ARBA00023239"/>
    </source>
</evidence>
<dbReference type="InterPro" id="IPR011060">
    <property type="entry name" value="RibuloseP-bd_barrel"/>
</dbReference>
<dbReference type="InterPro" id="IPR013785">
    <property type="entry name" value="Aldolase_TIM"/>
</dbReference>
<dbReference type="PANTHER" id="PTHR22854">
    <property type="entry name" value="TRYPTOPHAN BIOSYNTHESIS PROTEIN"/>
    <property type="match status" value="1"/>
</dbReference>
<dbReference type="HAMAP" id="MF_00134_B">
    <property type="entry name" value="IGPS_B"/>
    <property type="match status" value="1"/>
</dbReference>
<keyword evidence="5 9" id="KW-0210">Decarboxylase</keyword>
<feature type="domain" description="Indole-3-glycerol phosphate synthase" evidence="10">
    <location>
        <begin position="3"/>
        <end position="256"/>
    </location>
</feature>
<dbReference type="Proteomes" id="UP000243255">
    <property type="component" value="Unassembled WGS sequence"/>
</dbReference>
<proteinExistence type="inferred from homology"/>
<dbReference type="PANTHER" id="PTHR22854:SF2">
    <property type="entry name" value="INDOLE-3-GLYCEROL-PHOSPHATE SYNTHASE"/>
    <property type="match status" value="1"/>
</dbReference>
<keyword evidence="6 9" id="KW-0822">Tryptophan biosynthesis</keyword>
<name>A0A1M5P0V4_9FIRM</name>
<sequence length="266" mass="30045">MILDQIVKKRKEQLEHEKNNIPLEEIIYLSHCRTRDIKDFKSAIDKKNTLSIIAEVKKASPSKGIISHNFNPTLIAKKYEENGASAISVLTEKYYFKGDKSYLEDIRNNIDLPILRKDFIIDPYQIYESKAIGSDAILLIASILDTDTLMEFLDIANNLGLHCLTEVHNEKELSSALKANSSIIGINNRDLKTFSTDLSTTTLLSKLIPSNLTIVSESGIKNRSHMKTAYDSGANAVLIGETLMKSSDIKKTFEELKYPNERYNEN</sequence>
<dbReference type="NCBIfam" id="NF001377">
    <property type="entry name" value="PRK00278.2-4"/>
    <property type="match status" value="1"/>
</dbReference>
<evidence type="ECO:0000256" key="5">
    <source>
        <dbReference type="ARBA" id="ARBA00022793"/>
    </source>
</evidence>
<keyword evidence="7 9" id="KW-0057">Aromatic amino acid biosynthesis</keyword>
<dbReference type="HAMAP" id="MF_00134_A">
    <property type="entry name" value="IGPS_A"/>
    <property type="match status" value="1"/>
</dbReference>
<dbReference type="RefSeq" id="WP_073125776.1">
    <property type="nucleotide sequence ID" value="NZ_BAABCH010000099.1"/>
</dbReference>
<protein>
    <recommendedName>
        <fullName evidence="9">Indole-3-glycerol phosphate synthase</fullName>
        <shortName evidence="9">IGPS</shortName>
        <ecNumber evidence="9">4.1.1.48</ecNumber>
    </recommendedName>
</protein>
<evidence type="ECO:0000313" key="12">
    <source>
        <dbReference type="Proteomes" id="UP000243255"/>
    </source>
</evidence>
<dbReference type="InterPro" id="IPR045186">
    <property type="entry name" value="Indole-3-glycerol_P_synth"/>
</dbReference>
<accession>A0A1M5P0V4</accession>
<evidence type="ECO:0000259" key="10">
    <source>
        <dbReference type="Pfam" id="PF00218"/>
    </source>
</evidence>
<dbReference type="PROSITE" id="PS00614">
    <property type="entry name" value="IGPS"/>
    <property type="match status" value="1"/>
</dbReference>
<keyword evidence="8 9" id="KW-0456">Lyase</keyword>
<dbReference type="InterPro" id="IPR001468">
    <property type="entry name" value="Indole-3-GlycerolPSynthase_CS"/>
</dbReference>
<dbReference type="GO" id="GO:0000162">
    <property type="term" value="P:L-tryptophan biosynthetic process"/>
    <property type="evidence" value="ECO:0007669"/>
    <property type="project" value="UniProtKB-UniRule"/>
</dbReference>
<organism evidence="11 12">
    <name type="scientific">Asaccharospora irregularis DSM 2635</name>
    <dbReference type="NCBI Taxonomy" id="1121321"/>
    <lineage>
        <taxon>Bacteria</taxon>
        <taxon>Bacillati</taxon>
        <taxon>Bacillota</taxon>
        <taxon>Clostridia</taxon>
        <taxon>Peptostreptococcales</taxon>
        <taxon>Peptostreptococcaceae</taxon>
        <taxon>Asaccharospora</taxon>
    </lineage>
</organism>
<evidence type="ECO:0000256" key="2">
    <source>
        <dbReference type="ARBA" id="ARBA00004696"/>
    </source>
</evidence>
<dbReference type="Gene3D" id="3.20.20.70">
    <property type="entry name" value="Aldolase class I"/>
    <property type="match status" value="1"/>
</dbReference>
<dbReference type="SUPFAM" id="SSF51366">
    <property type="entry name" value="Ribulose-phoshate binding barrel"/>
    <property type="match status" value="1"/>
</dbReference>
<dbReference type="STRING" id="1121321.SAMN04488530_11254"/>
<dbReference type="FunFam" id="3.20.20.70:FF:000024">
    <property type="entry name" value="Indole-3-glycerol phosphate synthase"/>
    <property type="match status" value="1"/>
</dbReference>